<dbReference type="Proteomes" id="UP001549076">
    <property type="component" value="Unassembled WGS sequence"/>
</dbReference>
<feature type="signal peptide" evidence="1">
    <location>
        <begin position="1"/>
        <end position="28"/>
    </location>
</feature>
<organism evidence="2 3">
    <name type="scientific">Aquamicrobium terrae</name>
    <dbReference type="NCBI Taxonomy" id="1324945"/>
    <lineage>
        <taxon>Bacteria</taxon>
        <taxon>Pseudomonadati</taxon>
        <taxon>Pseudomonadota</taxon>
        <taxon>Alphaproteobacteria</taxon>
        <taxon>Hyphomicrobiales</taxon>
        <taxon>Phyllobacteriaceae</taxon>
        <taxon>Aquamicrobium</taxon>
    </lineage>
</organism>
<keyword evidence="3" id="KW-1185">Reference proteome</keyword>
<dbReference type="RefSeq" id="WP_354191904.1">
    <property type="nucleotide sequence ID" value="NZ_JBEPML010000001.1"/>
</dbReference>
<protein>
    <recommendedName>
        <fullName evidence="4">Antifreeze protein</fullName>
    </recommendedName>
</protein>
<proteinExistence type="predicted"/>
<keyword evidence="1" id="KW-0732">Signal</keyword>
<name>A0ABV2MVC3_9HYPH</name>
<reference evidence="2 3" key="1">
    <citation type="submission" date="2024-06" db="EMBL/GenBank/DDBJ databases">
        <title>Genomic Encyclopedia of Type Strains, Phase IV (KMG-IV): sequencing the most valuable type-strain genomes for metagenomic binning, comparative biology and taxonomic classification.</title>
        <authorList>
            <person name="Goeker M."/>
        </authorList>
    </citation>
    <scope>NUCLEOTIDE SEQUENCE [LARGE SCALE GENOMIC DNA]</scope>
    <source>
        <strain evidence="2 3">DSM 27865</strain>
    </source>
</reference>
<feature type="chain" id="PRO_5046632410" description="Antifreeze protein" evidence="1">
    <location>
        <begin position="29"/>
        <end position="120"/>
    </location>
</feature>
<comment type="caution">
    <text evidence="2">The sequence shown here is derived from an EMBL/GenBank/DDBJ whole genome shotgun (WGS) entry which is preliminary data.</text>
</comment>
<evidence type="ECO:0000313" key="3">
    <source>
        <dbReference type="Proteomes" id="UP001549076"/>
    </source>
</evidence>
<sequence length="120" mass="13355">MLKMIKTAVLSALIGLGGLAAMPAAAQADGLYLNFGGNGPGYGVQVNHRDHGRHNNWRRGWDRRQACSPNRALNKAERMGVRRARIVDANRRVVKVAGRKFNQRVMVTFANQRGCPLLYR</sequence>
<evidence type="ECO:0000256" key="1">
    <source>
        <dbReference type="SAM" id="SignalP"/>
    </source>
</evidence>
<evidence type="ECO:0008006" key="4">
    <source>
        <dbReference type="Google" id="ProtNLM"/>
    </source>
</evidence>
<gene>
    <name evidence="2" type="ORF">ABID37_000021</name>
</gene>
<accession>A0ABV2MVC3</accession>
<evidence type="ECO:0000313" key="2">
    <source>
        <dbReference type="EMBL" id="MET3789837.1"/>
    </source>
</evidence>
<dbReference type="EMBL" id="JBEPML010000001">
    <property type="protein sequence ID" value="MET3789837.1"/>
    <property type="molecule type" value="Genomic_DNA"/>
</dbReference>